<evidence type="ECO:0000256" key="1">
    <source>
        <dbReference type="ARBA" id="ARBA00023015"/>
    </source>
</evidence>
<evidence type="ECO:0000256" key="5">
    <source>
        <dbReference type="SAM" id="MobiDB-lite"/>
    </source>
</evidence>
<evidence type="ECO:0000256" key="4">
    <source>
        <dbReference type="PROSITE-ProRule" id="PRU00335"/>
    </source>
</evidence>
<dbReference type="Pfam" id="PF00440">
    <property type="entry name" value="TetR_N"/>
    <property type="match status" value="1"/>
</dbReference>
<feature type="compositionally biased region" description="Polar residues" evidence="5">
    <location>
        <begin position="1"/>
        <end position="11"/>
    </location>
</feature>
<keyword evidence="3" id="KW-0804">Transcription</keyword>
<dbReference type="Gene3D" id="1.10.10.60">
    <property type="entry name" value="Homeodomain-like"/>
    <property type="match status" value="1"/>
</dbReference>
<evidence type="ECO:0000256" key="2">
    <source>
        <dbReference type="ARBA" id="ARBA00023125"/>
    </source>
</evidence>
<keyword evidence="2 4" id="KW-0238">DNA-binding</keyword>
<dbReference type="InterPro" id="IPR009057">
    <property type="entry name" value="Homeodomain-like_sf"/>
</dbReference>
<protein>
    <submittedName>
        <fullName evidence="8">TetR family transcriptional regulator</fullName>
    </submittedName>
    <submittedName>
        <fullName evidence="7">TetR/AcrR family transcriptional regulator</fullName>
    </submittedName>
</protein>
<evidence type="ECO:0000259" key="6">
    <source>
        <dbReference type="PROSITE" id="PS50977"/>
    </source>
</evidence>
<reference evidence="8 9" key="1">
    <citation type="submission" date="2018-07" db="EMBL/GenBank/DDBJ databases">
        <title>Genomic Encyclopedia of Type Strains, Phase IV (KMG-IV): sequencing the most valuable type-strain genomes for metagenomic binning, comparative biology and taxonomic classification.</title>
        <authorList>
            <person name="Goeker M."/>
        </authorList>
    </citation>
    <scope>NUCLEOTIDE SEQUENCE [LARGE SCALE GENOMIC DNA]</scope>
    <source>
        <strain evidence="8 9">DSM 5603</strain>
    </source>
</reference>
<dbReference type="PANTHER" id="PTHR47506">
    <property type="entry name" value="TRANSCRIPTIONAL REGULATORY PROTEIN"/>
    <property type="match status" value="1"/>
</dbReference>
<proteinExistence type="predicted"/>
<evidence type="ECO:0000256" key="3">
    <source>
        <dbReference type="ARBA" id="ARBA00023163"/>
    </source>
</evidence>
<dbReference type="AlphaFoldDB" id="A0A370G341"/>
<dbReference type="Pfam" id="PF17932">
    <property type="entry name" value="TetR_C_24"/>
    <property type="match status" value="1"/>
</dbReference>
<dbReference type="OrthoDB" id="9814200at2"/>
<evidence type="ECO:0000313" key="10">
    <source>
        <dbReference type="Proteomes" id="UP000562982"/>
    </source>
</evidence>
<dbReference type="PANTHER" id="PTHR47506:SF6">
    <property type="entry name" value="HTH-TYPE TRANSCRIPTIONAL REPRESSOR NEMR"/>
    <property type="match status" value="1"/>
</dbReference>
<evidence type="ECO:0000313" key="9">
    <source>
        <dbReference type="Proteomes" id="UP000254958"/>
    </source>
</evidence>
<dbReference type="EMBL" id="JABEQI010000004">
    <property type="protein sequence ID" value="MBB2186618.1"/>
    <property type="molecule type" value="Genomic_DNA"/>
</dbReference>
<dbReference type="InterPro" id="IPR041490">
    <property type="entry name" value="KstR2_TetR_C"/>
</dbReference>
<name>A0A370G341_GLULI</name>
<dbReference type="PRINTS" id="PR00455">
    <property type="entry name" value="HTHTETR"/>
</dbReference>
<keyword evidence="1" id="KW-0805">Transcription regulation</keyword>
<keyword evidence="9" id="KW-1185">Reference proteome</keyword>
<reference evidence="7 10" key="2">
    <citation type="submission" date="2020-04" db="EMBL/GenBank/DDBJ databases">
        <title>Description of novel Gluconacetobacter.</title>
        <authorList>
            <person name="Sombolestani A."/>
        </authorList>
    </citation>
    <scope>NUCLEOTIDE SEQUENCE [LARGE SCALE GENOMIC DNA]</scope>
    <source>
        <strain evidence="7 10">LMG 1382</strain>
    </source>
</reference>
<dbReference type="PROSITE" id="PS50977">
    <property type="entry name" value="HTH_TETR_2"/>
    <property type="match status" value="1"/>
</dbReference>
<feature type="region of interest" description="Disordered" evidence="5">
    <location>
        <begin position="220"/>
        <end position="249"/>
    </location>
</feature>
<dbReference type="Proteomes" id="UP000254958">
    <property type="component" value="Unassembled WGS sequence"/>
</dbReference>
<gene>
    <name evidence="8" type="ORF">C7453_104231</name>
    <name evidence="7" type="ORF">HLH32_09495</name>
</gene>
<feature type="region of interest" description="Disordered" evidence="5">
    <location>
        <begin position="1"/>
        <end position="40"/>
    </location>
</feature>
<dbReference type="EMBL" id="QQAW01000004">
    <property type="protein sequence ID" value="RDI38287.1"/>
    <property type="molecule type" value="Genomic_DNA"/>
</dbReference>
<dbReference type="RefSeq" id="WP_114727283.1">
    <property type="nucleotide sequence ID" value="NZ_BJMI01000003.1"/>
</dbReference>
<evidence type="ECO:0000313" key="8">
    <source>
        <dbReference type="EMBL" id="RDI38287.1"/>
    </source>
</evidence>
<dbReference type="SUPFAM" id="SSF46689">
    <property type="entry name" value="Homeodomain-like"/>
    <property type="match status" value="1"/>
</dbReference>
<dbReference type="GO" id="GO:0003677">
    <property type="term" value="F:DNA binding"/>
    <property type="evidence" value="ECO:0007669"/>
    <property type="project" value="UniProtKB-UniRule"/>
</dbReference>
<dbReference type="InterPro" id="IPR001647">
    <property type="entry name" value="HTH_TetR"/>
</dbReference>
<sequence length="249" mass="28097">MSARQKTTGSNRTHDDPPTRPARRGRTQAPATADAVPNPERRQEILEIAAKLFAEYGYKATSIREIAERAGMMGGSLYYHIRSKEALFIEIHDRALDAAARRVRAAMAPHTAPWARLEAACSEMLEIQLNAESLTLPIMNNFRSVPEEVKAILVKKRDEFETIFRDIVDALPLPPEMDRQIYRILLLRLLNTADTWYHEGRMSRAEIAMQILAIFRHDAPTTQRTKGTTKSSTKAAPKDPPARKRRAAA</sequence>
<accession>A0A370G341</accession>
<feature type="compositionally biased region" description="Low complexity" evidence="5">
    <location>
        <begin position="220"/>
        <end position="235"/>
    </location>
</feature>
<dbReference type="Gene3D" id="1.10.357.10">
    <property type="entry name" value="Tetracycline Repressor, domain 2"/>
    <property type="match status" value="1"/>
</dbReference>
<comment type="caution">
    <text evidence="8">The sequence shown here is derived from an EMBL/GenBank/DDBJ whole genome shotgun (WGS) entry which is preliminary data.</text>
</comment>
<organism evidence="8 9">
    <name type="scientific">Gluconacetobacter liquefaciens</name>
    <name type="common">Acetobacter liquefaciens</name>
    <dbReference type="NCBI Taxonomy" id="89584"/>
    <lineage>
        <taxon>Bacteria</taxon>
        <taxon>Pseudomonadati</taxon>
        <taxon>Pseudomonadota</taxon>
        <taxon>Alphaproteobacteria</taxon>
        <taxon>Acetobacterales</taxon>
        <taxon>Acetobacteraceae</taxon>
        <taxon>Gluconacetobacter</taxon>
    </lineage>
</organism>
<feature type="DNA-binding region" description="H-T-H motif" evidence="4">
    <location>
        <begin position="62"/>
        <end position="81"/>
    </location>
</feature>
<dbReference type="Proteomes" id="UP000562982">
    <property type="component" value="Unassembled WGS sequence"/>
</dbReference>
<evidence type="ECO:0000313" key="7">
    <source>
        <dbReference type="EMBL" id="MBB2186618.1"/>
    </source>
</evidence>
<feature type="domain" description="HTH tetR-type" evidence="6">
    <location>
        <begin position="39"/>
        <end position="99"/>
    </location>
</feature>